<dbReference type="Gene3D" id="1.20.1070.10">
    <property type="entry name" value="Rhodopsin 7-helix transmembrane proteins"/>
    <property type="match status" value="1"/>
</dbReference>
<dbReference type="PRINTS" id="PR00489">
    <property type="entry name" value="FRIZZLED"/>
</dbReference>
<evidence type="ECO:0000256" key="3">
    <source>
        <dbReference type="ARBA" id="ARBA00022473"/>
    </source>
</evidence>
<evidence type="ECO:0000256" key="12">
    <source>
        <dbReference type="SAM" id="SignalP"/>
    </source>
</evidence>
<keyword evidence="3" id="KW-0217">Developmental protein</keyword>
<evidence type="ECO:0000256" key="9">
    <source>
        <dbReference type="PROSITE-ProRule" id="PRU00090"/>
    </source>
</evidence>
<proteinExistence type="inferred from homology"/>
<feature type="domain" description="FZ" evidence="13">
    <location>
        <begin position="20"/>
        <end position="142"/>
    </location>
</feature>
<evidence type="ECO:0000256" key="2">
    <source>
        <dbReference type="ARBA" id="ARBA00008077"/>
    </source>
</evidence>
<evidence type="ECO:0000256" key="10">
    <source>
        <dbReference type="SAM" id="MobiDB-lite"/>
    </source>
</evidence>
<evidence type="ECO:0000256" key="4">
    <source>
        <dbReference type="ARBA" id="ARBA00022692"/>
    </source>
</evidence>
<dbReference type="CDD" id="cd13951">
    <property type="entry name" value="7tmF_Frizzled_SMO"/>
    <property type="match status" value="1"/>
</dbReference>
<dbReference type="Gene3D" id="1.10.2000.10">
    <property type="entry name" value="Frizzled cysteine-rich domain"/>
    <property type="match status" value="1"/>
</dbReference>
<keyword evidence="4 11" id="KW-0812">Transmembrane</keyword>
<dbReference type="STRING" id="400682.A0A1X7VJ12"/>
<dbReference type="PANTHER" id="PTHR11309:SF99">
    <property type="entry name" value="FRIZZLED-4"/>
    <property type="match status" value="1"/>
</dbReference>
<dbReference type="CDD" id="cd07066">
    <property type="entry name" value="CRD_FZ"/>
    <property type="match status" value="1"/>
</dbReference>
<feature type="chain" id="PRO_5010858062" description="G-protein coupled receptors family 2 profile 2 domain-containing protein" evidence="12">
    <location>
        <begin position="24"/>
        <end position="532"/>
    </location>
</feature>
<feature type="region of interest" description="Disordered" evidence="10">
    <location>
        <begin position="508"/>
        <end position="532"/>
    </location>
</feature>
<feature type="transmembrane region" description="Helical" evidence="11">
    <location>
        <begin position="286"/>
        <end position="311"/>
    </location>
</feature>
<feature type="disulfide bond" evidence="9">
    <location>
        <begin position="106"/>
        <end position="130"/>
    </location>
</feature>
<comment type="caution">
    <text evidence="9">Lacks conserved residue(s) required for the propagation of feature annotation.</text>
</comment>
<dbReference type="OrthoDB" id="10053709at2759"/>
<keyword evidence="8" id="KW-0675">Receptor</keyword>
<comment type="subcellular location">
    <subcellularLocation>
        <location evidence="1">Membrane</location>
        <topology evidence="1">Multi-pass membrane protein</topology>
    </subcellularLocation>
</comment>
<evidence type="ECO:0000259" key="14">
    <source>
        <dbReference type="PROSITE" id="PS50261"/>
    </source>
</evidence>
<dbReference type="InParanoid" id="A0A1X7VJ12"/>
<sequence length="532" mass="59183">MSFFYSLYLVSFFFIFYTPRVTGQCSSRTSLIQEATCNYNYTLRNLSIYPNQVINETTEISEVVTLVNALDSSLRSCSSNADRSGFICAAFFPSCDSGYGPCSSFCKKIRQDCSNTLPFLPSTVSWIFNCTRYEPNSPCIQPISIEPTSSSSSTSSIVVISTPLPSQTPSTTPSTNESSVGCPPPSSSYYTDGMKSFTKGWIATWSTLCFLSTSLTLLTFVIKPSRFEYPWRPIIFLALCFNIHSLGYFFSLALGRGIITCPGNNYISSSSKWSWSHIPCLLNFGLLYYSMVSAFLWWLALTLSWFLSAVFKWSNESVGRLAPFFHVTAWVVPLLMMISLVAAQVISADELTGTCFIVRDDSNATLFGLLIGVIIPLLLFLSIGLLFLIIGLISVFRIRRFLHNKGRQKESIVLEKLMFRIGIFVAVYVLPAGAVISCYIYELAKVPDWVTLNEAESCSDGGCQKASPIVFIIRIFMFLMIGILTGVWIWSKKTLDSWRSLGNSCCSNGSSGKNDQEPTMTKHVRSFSTVNS</sequence>
<organism evidence="15">
    <name type="scientific">Amphimedon queenslandica</name>
    <name type="common">Sponge</name>
    <dbReference type="NCBI Taxonomy" id="400682"/>
    <lineage>
        <taxon>Eukaryota</taxon>
        <taxon>Metazoa</taxon>
        <taxon>Porifera</taxon>
        <taxon>Demospongiae</taxon>
        <taxon>Heteroscleromorpha</taxon>
        <taxon>Haplosclerida</taxon>
        <taxon>Niphatidae</taxon>
        <taxon>Amphimedon</taxon>
    </lineage>
</organism>
<dbReference type="GO" id="GO:0004888">
    <property type="term" value="F:transmembrane signaling receptor activity"/>
    <property type="evidence" value="ECO:0007669"/>
    <property type="project" value="InterPro"/>
</dbReference>
<dbReference type="OMA" id="FMASCAW"/>
<protein>
    <recommendedName>
        <fullName evidence="16">G-protein coupled receptors family 2 profile 2 domain-containing protein</fullName>
    </recommendedName>
</protein>
<keyword evidence="12" id="KW-0732">Signal</keyword>
<evidence type="ECO:0000256" key="8">
    <source>
        <dbReference type="ARBA" id="ARBA00023170"/>
    </source>
</evidence>
<comment type="similarity">
    <text evidence="2">Belongs to the G-protein coupled receptor Fz/Smo family.</text>
</comment>
<evidence type="ECO:0008006" key="16">
    <source>
        <dbReference type="Google" id="ProtNLM"/>
    </source>
</evidence>
<dbReference type="eggNOG" id="KOG3577">
    <property type="taxonomic scope" value="Eukaryota"/>
</dbReference>
<keyword evidence="7 9" id="KW-1015">Disulfide bond</keyword>
<feature type="transmembrane region" description="Helical" evidence="11">
    <location>
        <begin position="366"/>
        <end position="396"/>
    </location>
</feature>
<evidence type="ECO:0000256" key="7">
    <source>
        <dbReference type="ARBA" id="ARBA00023157"/>
    </source>
</evidence>
<evidence type="ECO:0000256" key="1">
    <source>
        <dbReference type="ARBA" id="ARBA00004141"/>
    </source>
</evidence>
<dbReference type="EnsemblMetazoa" id="Aqu2.1.39914_001">
    <property type="protein sequence ID" value="Aqu2.1.39914_001"/>
    <property type="gene ID" value="Aqu2.1.39914"/>
</dbReference>
<dbReference type="AlphaFoldDB" id="A0A1X7VJ12"/>
<feature type="transmembrane region" description="Helical" evidence="11">
    <location>
        <begin position="234"/>
        <end position="259"/>
    </location>
</feature>
<dbReference type="InterPro" id="IPR020067">
    <property type="entry name" value="Frizzled_dom"/>
</dbReference>
<dbReference type="GO" id="GO:0017147">
    <property type="term" value="F:Wnt-protein binding"/>
    <property type="evidence" value="ECO:0007669"/>
    <property type="project" value="TreeGrafter"/>
</dbReference>
<feature type="transmembrane region" description="Helical" evidence="11">
    <location>
        <begin position="417"/>
        <end position="442"/>
    </location>
</feature>
<dbReference type="InterPro" id="IPR015526">
    <property type="entry name" value="Frizzled/SFRP"/>
</dbReference>
<dbReference type="InterPro" id="IPR017981">
    <property type="entry name" value="GPCR_2-like_7TM"/>
</dbReference>
<feature type="transmembrane region" description="Helical" evidence="11">
    <location>
        <begin position="469"/>
        <end position="490"/>
    </location>
</feature>
<evidence type="ECO:0000256" key="11">
    <source>
        <dbReference type="SAM" id="Phobius"/>
    </source>
</evidence>
<dbReference type="GO" id="GO:0035567">
    <property type="term" value="P:non-canonical Wnt signaling pathway"/>
    <property type="evidence" value="ECO:0007669"/>
    <property type="project" value="TreeGrafter"/>
</dbReference>
<evidence type="ECO:0000256" key="5">
    <source>
        <dbReference type="ARBA" id="ARBA00022989"/>
    </source>
</evidence>
<dbReference type="PROSITE" id="PS50261">
    <property type="entry name" value="G_PROTEIN_RECEP_F2_4"/>
    <property type="match status" value="1"/>
</dbReference>
<feature type="transmembrane region" description="Helical" evidence="11">
    <location>
        <begin position="201"/>
        <end position="222"/>
    </location>
</feature>
<dbReference type="SUPFAM" id="SSF63501">
    <property type="entry name" value="Frizzled cysteine-rich domain"/>
    <property type="match status" value="1"/>
</dbReference>
<reference evidence="15" key="1">
    <citation type="submission" date="2017-05" db="UniProtKB">
        <authorList>
            <consortium name="EnsemblMetazoa"/>
        </authorList>
    </citation>
    <scope>IDENTIFICATION</scope>
</reference>
<dbReference type="Pfam" id="PF01392">
    <property type="entry name" value="Fz"/>
    <property type="match status" value="1"/>
</dbReference>
<feature type="domain" description="G-protein coupled receptors family 2 profile 2" evidence="14">
    <location>
        <begin position="198"/>
        <end position="497"/>
    </location>
</feature>
<evidence type="ECO:0000256" key="6">
    <source>
        <dbReference type="ARBA" id="ARBA00023136"/>
    </source>
</evidence>
<dbReference type="PROSITE" id="PS50038">
    <property type="entry name" value="FZ"/>
    <property type="match status" value="1"/>
</dbReference>
<dbReference type="InterPro" id="IPR047105">
    <property type="entry name" value="Frizzled-4/Mom-5_7TM"/>
</dbReference>
<feature type="signal peptide" evidence="12">
    <location>
        <begin position="1"/>
        <end position="23"/>
    </location>
</feature>
<dbReference type="PANTHER" id="PTHR11309">
    <property type="entry name" value="FRIZZLED"/>
    <property type="match status" value="1"/>
</dbReference>
<accession>A0A1X7VJ12</accession>
<feature type="transmembrane region" description="Helical" evidence="11">
    <location>
        <begin position="323"/>
        <end position="346"/>
    </location>
</feature>
<dbReference type="Pfam" id="PF01534">
    <property type="entry name" value="Frizzled"/>
    <property type="match status" value="1"/>
</dbReference>
<dbReference type="GO" id="GO:0060070">
    <property type="term" value="P:canonical Wnt signaling pathway"/>
    <property type="evidence" value="ECO:0007669"/>
    <property type="project" value="TreeGrafter"/>
</dbReference>
<dbReference type="GO" id="GO:0005615">
    <property type="term" value="C:extracellular space"/>
    <property type="evidence" value="ECO:0007669"/>
    <property type="project" value="TreeGrafter"/>
</dbReference>
<name>A0A1X7VJ12_AMPQE</name>
<dbReference type="SMART" id="SM01330">
    <property type="entry name" value="Frizzled"/>
    <property type="match status" value="1"/>
</dbReference>
<keyword evidence="5 11" id="KW-1133">Transmembrane helix</keyword>
<dbReference type="GO" id="GO:0016020">
    <property type="term" value="C:membrane"/>
    <property type="evidence" value="ECO:0007669"/>
    <property type="project" value="UniProtKB-SubCell"/>
</dbReference>
<evidence type="ECO:0000313" key="15">
    <source>
        <dbReference type="EnsemblMetazoa" id="Aqu2.1.39914_001"/>
    </source>
</evidence>
<dbReference type="InterPro" id="IPR036790">
    <property type="entry name" value="Frizzled_dom_sf"/>
</dbReference>
<dbReference type="InterPro" id="IPR000539">
    <property type="entry name" value="Frizzled/Smoothened_7TM"/>
</dbReference>
<evidence type="ECO:0000259" key="13">
    <source>
        <dbReference type="PROSITE" id="PS50038"/>
    </source>
</evidence>
<keyword evidence="6 11" id="KW-0472">Membrane</keyword>